<keyword evidence="5 6" id="KW-0378">Hydrolase</keyword>
<dbReference type="EC" id="3.2.1.45" evidence="3 6"/>
<gene>
    <name evidence="10" type="ORF">XYLVIOL_LOCUS7253</name>
</gene>
<evidence type="ECO:0000256" key="7">
    <source>
        <dbReference type="SAM" id="SignalP"/>
    </source>
</evidence>
<protein>
    <recommendedName>
        <fullName evidence="3 6">Glucosylceramidase</fullName>
        <ecNumber evidence="3 6">3.2.1.45</ecNumber>
    </recommendedName>
</protein>
<dbReference type="PANTHER" id="PTHR11069">
    <property type="entry name" value="GLUCOSYLCERAMIDASE"/>
    <property type="match status" value="1"/>
</dbReference>
<proteinExistence type="inferred from homology"/>
<dbReference type="Gene3D" id="3.20.20.80">
    <property type="entry name" value="Glycosidases"/>
    <property type="match status" value="1"/>
</dbReference>
<dbReference type="SUPFAM" id="SSF51011">
    <property type="entry name" value="Glycosyl hydrolase domain"/>
    <property type="match status" value="2"/>
</dbReference>
<dbReference type="PRINTS" id="PR00843">
    <property type="entry name" value="GLHYDRLASE30"/>
</dbReference>
<comment type="caution">
    <text evidence="10">The sequence shown here is derived from an EMBL/GenBank/DDBJ whole genome shotgun (WGS) entry which is preliminary data.</text>
</comment>
<keyword evidence="11" id="KW-1185">Reference proteome</keyword>
<dbReference type="EMBL" id="CAXAJV020001293">
    <property type="protein sequence ID" value="CAL7945510.1"/>
    <property type="molecule type" value="Genomic_DNA"/>
</dbReference>
<accession>A0ABP1P286</accession>
<evidence type="ECO:0000259" key="9">
    <source>
        <dbReference type="Pfam" id="PF17189"/>
    </source>
</evidence>
<feature type="domain" description="Glycosyl hydrolase family 30 beta sandwich" evidence="9">
    <location>
        <begin position="456"/>
        <end position="518"/>
    </location>
</feature>
<evidence type="ECO:0000313" key="11">
    <source>
        <dbReference type="Proteomes" id="UP001642520"/>
    </source>
</evidence>
<organism evidence="10 11">
    <name type="scientific">Xylocopa violacea</name>
    <name type="common">Violet carpenter bee</name>
    <name type="synonym">Apis violacea</name>
    <dbReference type="NCBI Taxonomy" id="135666"/>
    <lineage>
        <taxon>Eukaryota</taxon>
        <taxon>Metazoa</taxon>
        <taxon>Ecdysozoa</taxon>
        <taxon>Arthropoda</taxon>
        <taxon>Hexapoda</taxon>
        <taxon>Insecta</taxon>
        <taxon>Pterygota</taxon>
        <taxon>Neoptera</taxon>
        <taxon>Endopterygota</taxon>
        <taxon>Hymenoptera</taxon>
        <taxon>Apocrita</taxon>
        <taxon>Aculeata</taxon>
        <taxon>Apoidea</taxon>
        <taxon>Anthophila</taxon>
        <taxon>Apidae</taxon>
        <taxon>Xylocopa</taxon>
        <taxon>Xylocopa</taxon>
    </lineage>
</organism>
<evidence type="ECO:0000256" key="5">
    <source>
        <dbReference type="ARBA" id="ARBA00022801"/>
    </source>
</evidence>
<evidence type="ECO:0000259" key="8">
    <source>
        <dbReference type="Pfam" id="PF02055"/>
    </source>
</evidence>
<keyword evidence="6" id="KW-0326">Glycosidase</keyword>
<reference evidence="10 11" key="1">
    <citation type="submission" date="2024-08" db="EMBL/GenBank/DDBJ databases">
        <authorList>
            <person name="Will J Nash"/>
            <person name="Angela Man"/>
            <person name="Seanna McTaggart"/>
            <person name="Kendall Baker"/>
            <person name="Tom Barker"/>
            <person name="Leah Catchpole"/>
            <person name="Alex Durrant"/>
            <person name="Karim Gharbi"/>
            <person name="Naomi Irish"/>
            <person name="Gemy Kaithakottil"/>
            <person name="Debby Ku"/>
            <person name="Aaliyah Providence"/>
            <person name="Felix Shaw"/>
            <person name="David Swarbreck"/>
            <person name="Chris Watkins"/>
            <person name="Ann M. McCartney"/>
            <person name="Giulio Formenti"/>
            <person name="Alice Mouton"/>
            <person name="Noel Vella"/>
            <person name="Bjorn M von Reumont"/>
            <person name="Adriana Vella"/>
            <person name="Wilfried Haerty"/>
        </authorList>
    </citation>
    <scope>NUCLEOTIDE SEQUENCE [LARGE SCALE GENOMIC DNA]</scope>
</reference>
<evidence type="ECO:0000256" key="2">
    <source>
        <dbReference type="ARBA" id="ARBA00005382"/>
    </source>
</evidence>
<dbReference type="InterPro" id="IPR001139">
    <property type="entry name" value="Glyco_hydro_30"/>
</dbReference>
<name>A0ABP1P286_XYLVO</name>
<comment type="catalytic activity">
    <reaction evidence="1">
        <text>a beta-D-glucosyl-(1&lt;-&gt;1')-N-acylsphing-4-enine + H2O = an N-acylsphing-4-enine + D-glucose</text>
        <dbReference type="Rhea" id="RHEA:13269"/>
        <dbReference type="ChEBI" id="CHEBI:4167"/>
        <dbReference type="ChEBI" id="CHEBI:15377"/>
        <dbReference type="ChEBI" id="CHEBI:22801"/>
        <dbReference type="ChEBI" id="CHEBI:52639"/>
        <dbReference type="EC" id="3.2.1.45"/>
    </reaction>
    <physiologicalReaction direction="left-to-right" evidence="1">
        <dbReference type="Rhea" id="RHEA:13270"/>
    </physiologicalReaction>
</comment>
<keyword evidence="4 7" id="KW-0732">Signal</keyword>
<dbReference type="InterPro" id="IPR017853">
    <property type="entry name" value="GH"/>
</dbReference>
<dbReference type="SUPFAM" id="SSF51445">
    <property type="entry name" value="(Trans)glycosidases"/>
    <property type="match status" value="1"/>
</dbReference>
<keyword evidence="6" id="KW-0443">Lipid metabolism</keyword>
<feature type="domain" description="Glycosyl hydrolase family 30 TIM-barrel" evidence="8">
    <location>
        <begin position="108"/>
        <end position="453"/>
    </location>
</feature>
<comment type="similarity">
    <text evidence="2 6">Belongs to the glycosyl hydrolase 30 family.</text>
</comment>
<evidence type="ECO:0000256" key="3">
    <source>
        <dbReference type="ARBA" id="ARBA00012658"/>
    </source>
</evidence>
<dbReference type="PANTHER" id="PTHR11069:SF23">
    <property type="entry name" value="LYSOSOMAL ACID GLUCOSYLCERAMIDASE"/>
    <property type="match status" value="1"/>
</dbReference>
<dbReference type="Pfam" id="PF17189">
    <property type="entry name" value="Glyco_hydro_30C"/>
    <property type="match status" value="1"/>
</dbReference>
<evidence type="ECO:0000256" key="4">
    <source>
        <dbReference type="ARBA" id="ARBA00022729"/>
    </source>
</evidence>
<dbReference type="InterPro" id="IPR033452">
    <property type="entry name" value="GH30_C"/>
</dbReference>
<dbReference type="Proteomes" id="UP001642520">
    <property type="component" value="Unassembled WGS sequence"/>
</dbReference>
<evidence type="ECO:0000256" key="1">
    <source>
        <dbReference type="ARBA" id="ARBA00001013"/>
    </source>
</evidence>
<sequence>MDTRCIGWCIILPIAFLSAHRGKGNECVPRSFGPDRIVCVCNATYCDTTPDNEPKIPRNGTVYWYVSSKEGLRFSRSEAAAAFGSCENGKSRNAATLTVDVTKKYQTILGFGGAFTDSAGINLKKLSEATQDQLIRSYYDPRLGSRYLLGRIPIGGTDFSTRAYTYDDHANDVSLERFALAREDYDYKIPYIKKAIELNPEVRLLSAAWSSPAWMKTNDNINGHGFLKEECYQIYSDYLVKFLDEYKKNGIDVWAVSTGNEPINAYVPFERINTMGWTPKTVGKWVGDNFGPTLAASRHNETRILALDDQRIELPWAVEGMFRNEKARNYTAGIAVHWYTDSFIPATVLDRTHADFPDKFILLTEACTGSNKLEFEKVLLGSWDRGQEYILSIVEYMNHWAVGWMDWNLALDKEGGPNWISNFADSPIIVNPETDEFYKQPMYYALKHFSRFVDRGSVRISITDTDTVKATAFVTPANQVVAVLYNKNDRPTNVVLNDANNRGNSICLELPAYSMNTVIYALVQTSIN</sequence>
<dbReference type="InterPro" id="IPR033453">
    <property type="entry name" value="Glyco_hydro_30_TIM-barrel"/>
</dbReference>
<evidence type="ECO:0000313" key="10">
    <source>
        <dbReference type="EMBL" id="CAL7945510.1"/>
    </source>
</evidence>
<feature type="chain" id="PRO_5045630825" description="Glucosylceramidase" evidence="7">
    <location>
        <begin position="25"/>
        <end position="528"/>
    </location>
</feature>
<evidence type="ECO:0000256" key="6">
    <source>
        <dbReference type="RuleBase" id="RU361188"/>
    </source>
</evidence>
<keyword evidence="6" id="KW-0746">Sphingolipid metabolism</keyword>
<feature type="signal peptide" evidence="7">
    <location>
        <begin position="1"/>
        <end position="24"/>
    </location>
</feature>
<dbReference type="Pfam" id="PF02055">
    <property type="entry name" value="Glyco_hydro_30"/>
    <property type="match status" value="1"/>
</dbReference>